<keyword evidence="16" id="KW-1015">Disulfide bond</keyword>
<feature type="domain" description="Kringle" evidence="26">
    <location>
        <begin position="177"/>
        <end position="256"/>
    </location>
</feature>
<dbReference type="InterPro" id="IPR020635">
    <property type="entry name" value="Tyr_kinase_cat_dom"/>
</dbReference>
<dbReference type="PRINTS" id="PR00109">
    <property type="entry name" value="TYRKINASE"/>
</dbReference>
<keyword evidence="13 22" id="KW-1133">Transmembrane helix</keyword>
<dbReference type="InterPro" id="IPR008266">
    <property type="entry name" value="Tyr_kinase_AS"/>
</dbReference>
<dbReference type="Gene3D" id="2.40.20.10">
    <property type="entry name" value="Plasminogen Kringle 4"/>
    <property type="match status" value="1"/>
</dbReference>
<dbReference type="PANTHER" id="PTHR24416">
    <property type="entry name" value="TYROSINE-PROTEIN KINASE RECEPTOR"/>
    <property type="match status" value="1"/>
</dbReference>
<keyword evidence="7" id="KW-0808">Transferase</keyword>
<evidence type="ECO:0000256" key="4">
    <source>
        <dbReference type="ARBA" id="ARBA00022475"/>
    </source>
</evidence>
<keyword evidence="10 21" id="KW-0547">Nucleotide-binding</keyword>
<evidence type="ECO:0000256" key="20">
    <source>
        <dbReference type="PROSITE-ProRule" id="PRU00121"/>
    </source>
</evidence>
<dbReference type="SMART" id="SM00130">
    <property type="entry name" value="KR"/>
    <property type="match status" value="1"/>
</dbReference>
<evidence type="ECO:0000256" key="21">
    <source>
        <dbReference type="PROSITE-ProRule" id="PRU10141"/>
    </source>
</evidence>
<keyword evidence="6 20" id="KW-0420">Kringle</keyword>
<evidence type="ECO:0000256" key="11">
    <source>
        <dbReference type="ARBA" id="ARBA00022777"/>
    </source>
</evidence>
<feature type="binding site" evidence="21">
    <location>
        <position position="387"/>
    </location>
    <ligand>
        <name>ATP</name>
        <dbReference type="ChEBI" id="CHEBI:30616"/>
    </ligand>
</feature>
<evidence type="ECO:0000313" key="28">
    <source>
        <dbReference type="EMBL" id="JAG54523.1"/>
    </source>
</evidence>
<evidence type="ECO:0000256" key="8">
    <source>
        <dbReference type="ARBA" id="ARBA00022692"/>
    </source>
</evidence>
<evidence type="ECO:0000256" key="22">
    <source>
        <dbReference type="SAM" id="Phobius"/>
    </source>
</evidence>
<evidence type="ECO:0000256" key="14">
    <source>
        <dbReference type="ARBA" id="ARBA00023136"/>
    </source>
</evidence>
<evidence type="ECO:0000313" key="27">
    <source>
        <dbReference type="EMBL" id="JAG10549.1"/>
    </source>
</evidence>
<keyword evidence="8 22" id="KW-0812">Transmembrane</keyword>
<evidence type="ECO:0000256" key="10">
    <source>
        <dbReference type="ARBA" id="ARBA00022741"/>
    </source>
</evidence>
<dbReference type="PROSITE" id="PS50070">
    <property type="entry name" value="KRINGLE_2"/>
    <property type="match status" value="1"/>
</dbReference>
<reference evidence="27" key="2">
    <citation type="submission" date="2014-07" db="EMBL/GenBank/DDBJ databases">
        <authorList>
            <person name="Hull J."/>
        </authorList>
    </citation>
    <scope>NUCLEOTIDE SEQUENCE</scope>
</reference>
<keyword evidence="15" id="KW-0829">Tyrosine-protein kinase</keyword>
<dbReference type="SUPFAM" id="SSF57440">
    <property type="entry name" value="Kringle-like"/>
    <property type="match status" value="1"/>
</dbReference>
<keyword evidence="12 21" id="KW-0067">ATP-binding</keyword>
<dbReference type="EC" id="2.7.10.1" evidence="2"/>
<dbReference type="Pfam" id="PF00051">
    <property type="entry name" value="Kringle"/>
    <property type="match status" value="1"/>
</dbReference>
<dbReference type="FunFam" id="3.30.200.20:FF:000159">
    <property type="entry name" value="muscle, skeletal receptor tyrosine-protein kinase"/>
    <property type="match status" value="1"/>
</dbReference>
<dbReference type="AlphaFoldDB" id="A0A0A9WRV3"/>
<dbReference type="GO" id="GO:0004714">
    <property type="term" value="F:transmembrane receptor protein tyrosine kinase activity"/>
    <property type="evidence" value="ECO:0007669"/>
    <property type="project" value="UniProtKB-EC"/>
</dbReference>
<evidence type="ECO:0000256" key="6">
    <source>
        <dbReference type="ARBA" id="ARBA00022572"/>
    </source>
</evidence>
<feature type="transmembrane region" description="Helical" evidence="22">
    <location>
        <begin position="279"/>
        <end position="301"/>
    </location>
</feature>
<evidence type="ECO:0000259" key="24">
    <source>
        <dbReference type="PROSITE" id="PS50011"/>
    </source>
</evidence>
<evidence type="ECO:0000256" key="1">
    <source>
        <dbReference type="ARBA" id="ARBA00004251"/>
    </source>
</evidence>
<dbReference type="InterPro" id="IPR017441">
    <property type="entry name" value="Protein_kinase_ATP_BS"/>
</dbReference>
<feature type="chain" id="PRO_5015033719" description="receptor protein-tyrosine kinase" evidence="23">
    <location>
        <begin position="20"/>
        <end position="651"/>
    </location>
</feature>
<dbReference type="InterPro" id="IPR011009">
    <property type="entry name" value="Kinase-like_dom_sf"/>
</dbReference>
<dbReference type="InterPro" id="IPR000001">
    <property type="entry name" value="Kringle"/>
</dbReference>
<dbReference type="PROSITE" id="PS50011">
    <property type="entry name" value="PROTEIN_KINASE_DOM"/>
    <property type="match status" value="1"/>
</dbReference>
<dbReference type="PROSITE" id="PS00107">
    <property type="entry name" value="PROTEIN_KINASE_ATP"/>
    <property type="match status" value="1"/>
</dbReference>
<evidence type="ECO:0000256" key="2">
    <source>
        <dbReference type="ARBA" id="ARBA00011902"/>
    </source>
</evidence>
<dbReference type="GO" id="GO:0043235">
    <property type="term" value="C:receptor complex"/>
    <property type="evidence" value="ECO:0007669"/>
    <property type="project" value="TreeGrafter"/>
</dbReference>
<feature type="signal peptide" evidence="23">
    <location>
        <begin position="1"/>
        <end position="19"/>
    </location>
</feature>
<keyword evidence="9 23" id="KW-0732">Signal</keyword>
<dbReference type="PANTHER" id="PTHR24416:SF317">
    <property type="entry name" value="MUSCLE, SKELETAL RECEPTOR TYROSINE-PROTEIN KINASE"/>
    <property type="match status" value="1"/>
</dbReference>
<evidence type="ECO:0000256" key="19">
    <source>
        <dbReference type="ARBA" id="ARBA00051243"/>
    </source>
</evidence>
<dbReference type="GO" id="GO:0005886">
    <property type="term" value="C:plasma membrane"/>
    <property type="evidence" value="ECO:0007669"/>
    <property type="project" value="UniProtKB-SubCell"/>
</dbReference>
<dbReference type="GO" id="GO:0005524">
    <property type="term" value="F:ATP binding"/>
    <property type="evidence" value="ECO:0007669"/>
    <property type="project" value="UniProtKB-UniRule"/>
</dbReference>
<gene>
    <name evidence="27" type="primary">Nrk_0</name>
    <name evidence="27" type="ORF">CM83_39286</name>
</gene>
<evidence type="ECO:0000259" key="26">
    <source>
        <dbReference type="PROSITE" id="PS50070"/>
    </source>
</evidence>
<reference evidence="27" key="1">
    <citation type="journal article" date="2014" name="PLoS ONE">
        <title>Transcriptome-Based Identification of ABC Transporters in the Western Tarnished Plant Bug Lygus hesperus.</title>
        <authorList>
            <person name="Hull J.J."/>
            <person name="Chaney K."/>
            <person name="Geib S.M."/>
            <person name="Fabrick J.A."/>
            <person name="Brent C.S."/>
            <person name="Walsh D."/>
            <person name="Lavine L.C."/>
        </authorList>
    </citation>
    <scope>NUCLEOTIDE SEQUENCE</scope>
</reference>
<proteinExistence type="predicted"/>
<feature type="domain" description="Protein kinase" evidence="24">
    <location>
        <begin position="353"/>
        <end position="632"/>
    </location>
</feature>
<dbReference type="FunFam" id="1.10.510.10:FF:000554">
    <property type="entry name" value="Predicted protein"/>
    <property type="match status" value="1"/>
</dbReference>
<evidence type="ECO:0000256" key="7">
    <source>
        <dbReference type="ARBA" id="ARBA00022679"/>
    </source>
</evidence>
<dbReference type="InterPro" id="IPR036790">
    <property type="entry name" value="Frizzled_dom_sf"/>
</dbReference>
<keyword evidence="3" id="KW-0217">Developmental protein</keyword>
<evidence type="ECO:0000256" key="3">
    <source>
        <dbReference type="ARBA" id="ARBA00022473"/>
    </source>
</evidence>
<evidence type="ECO:0000259" key="25">
    <source>
        <dbReference type="PROSITE" id="PS50038"/>
    </source>
</evidence>
<dbReference type="InterPro" id="IPR020067">
    <property type="entry name" value="Frizzled_dom"/>
</dbReference>
<keyword evidence="4" id="KW-1003">Cell membrane</keyword>
<dbReference type="PROSITE" id="PS00021">
    <property type="entry name" value="KRINGLE_1"/>
    <property type="match status" value="1"/>
</dbReference>
<dbReference type="GO" id="GO:0007169">
    <property type="term" value="P:cell surface receptor protein tyrosine kinase signaling pathway"/>
    <property type="evidence" value="ECO:0007669"/>
    <property type="project" value="TreeGrafter"/>
</dbReference>
<dbReference type="EMBL" id="GBHO01033055">
    <property type="protein sequence ID" value="JAG10549.1"/>
    <property type="molecule type" value="Transcribed_RNA"/>
</dbReference>
<sequence>MRWILRTCGIVLLLELAGGDNVVKRQEGSCAPYVGEICKNYLSGLVWFNTSGTNSGSWKNEYITQALWQEMIQRLKEPCRSAAEKLLCAYAFPQCLVKENGTFPLPLCYEECVAVREVFCYSDWALIEANKIRRVYIKSRGHFTLPNCDELPKYNNQTPTCSWTKIIEKKKDEVTTDCVRGRGRWYLGTKNVTKDGYHCQHWDSPHPHSHDRPPPFFPEVVNAENYCRNAGGEEPVPWCYTLNPEVRWQHCDIPACDVDNGENTEKTELMMDTLLAPTYLVILCAAGFVTIVMILLLFLLCQRIMHNRRAYRQTPTRDVTIDLEKLPSNTAYHTTGLSLNPKLEKLEFPRNDIIYVQDLGQGAFGRVFQAKAPGLLKGEEFTLVAVKMLKEEASEDLQLDFEREASLLAEFDHPNIVKLLGVCAVGKPMCLLFEYMGRGDLNEFLRSCSPSNYIVHSSDGGDLYKDIQLTITDLLRISVQVASGMVYLSDRKFVHRDLATRNCLINDQMVVKIADFGLSQKMYLQDYYKGDEHDAIPVRWMPLESILYNKYTIESDVWAFGVCLWEIFSFALQPYYGMTHEEVVKYIKECNVLQPPENTPRSIYTVMRSCWNKKPALRPSFRILLQSLESILAEENRDQNHSSIMNPRTNL</sequence>
<dbReference type="PROSITE" id="PS00109">
    <property type="entry name" value="PROTEIN_KINASE_TYR"/>
    <property type="match status" value="1"/>
</dbReference>
<dbReference type="InterPro" id="IPR000719">
    <property type="entry name" value="Prot_kinase_dom"/>
</dbReference>
<dbReference type="Gene3D" id="1.10.510.10">
    <property type="entry name" value="Transferase(Phosphotransferase) domain 1"/>
    <property type="match status" value="1"/>
</dbReference>
<dbReference type="InterPro" id="IPR013806">
    <property type="entry name" value="Kringle-like"/>
</dbReference>
<dbReference type="InterPro" id="IPR018056">
    <property type="entry name" value="Kringle_CS"/>
</dbReference>
<comment type="subcellular location">
    <subcellularLocation>
        <location evidence="1">Cell membrane</location>
        <topology evidence="1">Single-pass type I membrane protein</topology>
    </subcellularLocation>
</comment>
<evidence type="ECO:0000256" key="15">
    <source>
        <dbReference type="ARBA" id="ARBA00023137"/>
    </source>
</evidence>
<keyword evidence="5" id="KW-0597">Phosphoprotein</keyword>
<reference evidence="28" key="3">
    <citation type="submission" date="2014-09" db="EMBL/GenBank/DDBJ databases">
        <authorList>
            <person name="Magalhaes I.L.F."/>
            <person name="Oliveira U."/>
            <person name="Santos F.R."/>
            <person name="Vidigal T.H.D.A."/>
            <person name="Brescovit A.D."/>
            <person name="Santos A.J."/>
        </authorList>
    </citation>
    <scope>NUCLEOTIDE SEQUENCE</scope>
</reference>
<dbReference type="PRINTS" id="PR00018">
    <property type="entry name" value="KRINGLE"/>
</dbReference>
<comment type="catalytic activity">
    <reaction evidence="19">
        <text>L-tyrosyl-[protein] + ATP = O-phospho-L-tyrosyl-[protein] + ADP + H(+)</text>
        <dbReference type="Rhea" id="RHEA:10596"/>
        <dbReference type="Rhea" id="RHEA-COMP:10136"/>
        <dbReference type="Rhea" id="RHEA-COMP:20101"/>
        <dbReference type="ChEBI" id="CHEBI:15378"/>
        <dbReference type="ChEBI" id="CHEBI:30616"/>
        <dbReference type="ChEBI" id="CHEBI:46858"/>
        <dbReference type="ChEBI" id="CHEBI:61978"/>
        <dbReference type="ChEBI" id="CHEBI:456216"/>
        <dbReference type="EC" id="2.7.10.1"/>
    </reaction>
</comment>
<keyword evidence="18" id="KW-0325">Glycoprotein</keyword>
<dbReference type="Pfam" id="PF07714">
    <property type="entry name" value="PK_Tyr_Ser-Thr"/>
    <property type="match status" value="1"/>
</dbReference>
<feature type="domain" description="FZ" evidence="25">
    <location>
        <begin position="25"/>
        <end position="164"/>
    </location>
</feature>
<dbReference type="InterPro" id="IPR050122">
    <property type="entry name" value="RTK"/>
</dbReference>
<dbReference type="InterPro" id="IPR038178">
    <property type="entry name" value="Kringle_sf"/>
</dbReference>
<dbReference type="CDD" id="cd00108">
    <property type="entry name" value="KR"/>
    <property type="match status" value="1"/>
</dbReference>
<keyword evidence="14 22" id="KW-0472">Membrane</keyword>
<dbReference type="Gene3D" id="3.30.200.20">
    <property type="entry name" value="Phosphorylase Kinase, domain 1"/>
    <property type="match status" value="1"/>
</dbReference>
<evidence type="ECO:0000256" key="13">
    <source>
        <dbReference type="ARBA" id="ARBA00022989"/>
    </source>
</evidence>
<evidence type="ECO:0000256" key="9">
    <source>
        <dbReference type="ARBA" id="ARBA00022729"/>
    </source>
</evidence>
<dbReference type="PROSITE" id="PS50038">
    <property type="entry name" value="FZ"/>
    <property type="match status" value="1"/>
</dbReference>
<evidence type="ECO:0000256" key="23">
    <source>
        <dbReference type="SAM" id="SignalP"/>
    </source>
</evidence>
<dbReference type="EMBL" id="GBRD01011301">
    <property type="protein sequence ID" value="JAG54523.1"/>
    <property type="molecule type" value="Transcribed_RNA"/>
</dbReference>
<evidence type="ECO:0000256" key="17">
    <source>
        <dbReference type="ARBA" id="ARBA00023170"/>
    </source>
</evidence>
<dbReference type="SUPFAM" id="SSF56112">
    <property type="entry name" value="Protein kinase-like (PK-like)"/>
    <property type="match status" value="1"/>
</dbReference>
<keyword evidence="17 27" id="KW-0675">Receptor</keyword>
<evidence type="ECO:0000256" key="12">
    <source>
        <dbReference type="ARBA" id="ARBA00022840"/>
    </source>
</evidence>
<accession>A0A0A9WRV3</accession>
<keyword evidence="11 27" id="KW-0418">Kinase</keyword>
<organism evidence="27">
    <name type="scientific">Lygus hesperus</name>
    <name type="common">Western plant bug</name>
    <dbReference type="NCBI Taxonomy" id="30085"/>
    <lineage>
        <taxon>Eukaryota</taxon>
        <taxon>Metazoa</taxon>
        <taxon>Ecdysozoa</taxon>
        <taxon>Arthropoda</taxon>
        <taxon>Hexapoda</taxon>
        <taxon>Insecta</taxon>
        <taxon>Pterygota</taxon>
        <taxon>Neoptera</taxon>
        <taxon>Paraneoptera</taxon>
        <taxon>Hemiptera</taxon>
        <taxon>Heteroptera</taxon>
        <taxon>Panheteroptera</taxon>
        <taxon>Cimicomorpha</taxon>
        <taxon>Miridae</taxon>
        <taxon>Mirini</taxon>
        <taxon>Lygus</taxon>
    </lineage>
</organism>
<protein>
    <recommendedName>
        <fullName evidence="2">receptor protein-tyrosine kinase</fullName>
        <ecNumber evidence="2">2.7.10.1</ecNumber>
    </recommendedName>
</protein>
<dbReference type="SMART" id="SM00219">
    <property type="entry name" value="TyrKc"/>
    <property type="match status" value="1"/>
</dbReference>
<evidence type="ECO:0000256" key="5">
    <source>
        <dbReference type="ARBA" id="ARBA00022553"/>
    </source>
</evidence>
<dbReference type="FunFam" id="1.10.2000.10:FF:000009">
    <property type="entry name" value="Muscle, skeletal, receptor tyrosine kinase"/>
    <property type="match status" value="1"/>
</dbReference>
<dbReference type="InterPro" id="IPR001245">
    <property type="entry name" value="Ser-Thr/Tyr_kinase_cat_dom"/>
</dbReference>
<dbReference type="Gene3D" id="1.10.2000.10">
    <property type="entry name" value="Frizzled cysteine-rich domain"/>
    <property type="match status" value="1"/>
</dbReference>
<name>A0A0A9WRV3_LYGHE</name>
<dbReference type="GO" id="GO:0017147">
    <property type="term" value="F:Wnt-protein binding"/>
    <property type="evidence" value="ECO:0007669"/>
    <property type="project" value="TreeGrafter"/>
</dbReference>
<comment type="caution">
    <text evidence="20">Lacks conserved residue(s) required for the propagation of feature annotation.</text>
</comment>
<dbReference type="Pfam" id="PF01392">
    <property type="entry name" value="Fz"/>
    <property type="match status" value="1"/>
</dbReference>
<evidence type="ECO:0000256" key="18">
    <source>
        <dbReference type="ARBA" id="ARBA00023180"/>
    </source>
</evidence>
<evidence type="ECO:0000256" key="16">
    <source>
        <dbReference type="ARBA" id="ARBA00023157"/>
    </source>
</evidence>